<comment type="caution">
    <text evidence="1">The sequence shown here is derived from an EMBL/GenBank/DDBJ whole genome shotgun (WGS) entry which is preliminary data.</text>
</comment>
<evidence type="ECO:0000313" key="1">
    <source>
        <dbReference type="EMBL" id="MBD2775979.1"/>
    </source>
</evidence>
<keyword evidence="2" id="KW-1185">Reference proteome</keyword>
<gene>
    <name evidence="1" type="ORF">ICL16_28955</name>
</gene>
<evidence type="ECO:0000313" key="2">
    <source>
        <dbReference type="Proteomes" id="UP000629098"/>
    </source>
</evidence>
<dbReference type="Pfam" id="PF24251">
    <property type="entry name" value="DUF7453"/>
    <property type="match status" value="1"/>
</dbReference>
<accession>A0A8J7C7Q2</accession>
<dbReference type="Proteomes" id="UP000629098">
    <property type="component" value="Unassembled WGS sequence"/>
</dbReference>
<reference evidence="1" key="1">
    <citation type="submission" date="2020-09" db="EMBL/GenBank/DDBJ databases">
        <title>Iningainema tapete sp. nov. (Scytonemataceae, Cyanobacteria) from greenhouses in central Florida (USA) produces two types of nodularin with biosynthetic potential for microcystin-LR and anabaenopeptins.</title>
        <authorList>
            <person name="Berthold D.E."/>
            <person name="Lefler F.W."/>
            <person name="Huang I.-S."/>
            <person name="Abdulla H."/>
            <person name="Zimba P.V."/>
            <person name="Laughinghouse H.D. IV."/>
        </authorList>
    </citation>
    <scope>NUCLEOTIDE SEQUENCE</scope>
    <source>
        <strain evidence="1">BLCCT55</strain>
    </source>
</reference>
<dbReference type="AlphaFoldDB" id="A0A8J7C7Q2"/>
<sequence>MNTSTNKISVDRVITETTAPILNKNSSLIQKLQIQVSQVKGESALKAKLNIPQKNQVAGANFSLQGFDINQEGIYISIDNMLQLVADDNTPIPCGKGNFVFFDSFSVQDRNVAFKGFGSSLDQQGIYISCDGELQVIADCSTNVPNGRGNFIGFSLSDLGLDSNNVAFFAFSTQEEGIYLSCEGELQMVADSNTPIPSGTGNFTSFSDPGVKNGRVVFIGNGLNQQQGIYISTDNSLQKVVDTNTTVPGETIKFAKFNHITLDGKNLAFVGYVSMPDLIGTSYSPIGIYAYSDNSLTKVVDFSL</sequence>
<dbReference type="InterPro" id="IPR055876">
    <property type="entry name" value="DUF7453"/>
</dbReference>
<organism evidence="1 2">
    <name type="scientific">Iningainema tapete BLCC-T55</name>
    <dbReference type="NCBI Taxonomy" id="2748662"/>
    <lineage>
        <taxon>Bacteria</taxon>
        <taxon>Bacillati</taxon>
        <taxon>Cyanobacteriota</taxon>
        <taxon>Cyanophyceae</taxon>
        <taxon>Nostocales</taxon>
        <taxon>Scytonemataceae</taxon>
        <taxon>Iningainema tapete</taxon>
    </lineage>
</organism>
<protein>
    <submittedName>
        <fullName evidence="1">Uncharacterized protein</fullName>
    </submittedName>
</protein>
<dbReference type="EMBL" id="JACXAE010000086">
    <property type="protein sequence ID" value="MBD2775979.1"/>
    <property type="molecule type" value="Genomic_DNA"/>
</dbReference>
<proteinExistence type="predicted"/>
<dbReference type="RefSeq" id="WP_190835038.1">
    <property type="nucleotide sequence ID" value="NZ_CAWPPI010000086.1"/>
</dbReference>
<name>A0A8J7C7Q2_9CYAN</name>